<evidence type="ECO:0000313" key="2">
    <source>
        <dbReference type="Proteomes" id="UP001596106"/>
    </source>
</evidence>
<keyword evidence="1" id="KW-0378">Hydrolase</keyword>
<dbReference type="InterPro" id="IPR000801">
    <property type="entry name" value="Esterase-like"/>
</dbReference>
<dbReference type="EMBL" id="JBHSMA010000003">
    <property type="protein sequence ID" value="MFC5410294.1"/>
    <property type="molecule type" value="Genomic_DNA"/>
</dbReference>
<proteinExistence type="predicted"/>
<comment type="caution">
    <text evidence="1">The sequence shown here is derived from an EMBL/GenBank/DDBJ whole genome shotgun (WGS) entry which is preliminary data.</text>
</comment>
<dbReference type="RefSeq" id="WP_379845593.1">
    <property type="nucleotide sequence ID" value="NZ_JBHSMA010000003.1"/>
</dbReference>
<reference evidence="2" key="1">
    <citation type="journal article" date="2019" name="Int. J. Syst. Evol. Microbiol.">
        <title>The Global Catalogue of Microorganisms (GCM) 10K type strain sequencing project: providing services to taxonomists for standard genome sequencing and annotation.</title>
        <authorList>
            <consortium name="The Broad Institute Genomics Platform"/>
            <consortium name="The Broad Institute Genome Sequencing Center for Infectious Disease"/>
            <person name="Wu L."/>
            <person name="Ma J."/>
        </authorList>
    </citation>
    <scope>NUCLEOTIDE SEQUENCE [LARGE SCALE GENOMIC DNA]</scope>
    <source>
        <strain evidence="2">CCUG 55250</strain>
    </source>
</reference>
<dbReference type="Proteomes" id="UP001596106">
    <property type="component" value="Unassembled WGS sequence"/>
</dbReference>
<accession>A0ABW0I9W5</accession>
<name>A0ABW0I9W5_9BACT</name>
<dbReference type="SUPFAM" id="SSF53474">
    <property type="entry name" value="alpha/beta-Hydrolases"/>
    <property type="match status" value="1"/>
</dbReference>
<keyword evidence="2" id="KW-1185">Reference proteome</keyword>
<evidence type="ECO:0000313" key="1">
    <source>
        <dbReference type="EMBL" id="MFC5410294.1"/>
    </source>
</evidence>
<dbReference type="Gene3D" id="3.40.50.1820">
    <property type="entry name" value="alpha/beta hydrolase"/>
    <property type="match status" value="1"/>
</dbReference>
<gene>
    <name evidence="1" type="ORF">ACFPMF_13290</name>
</gene>
<protein>
    <submittedName>
        <fullName evidence="1">Alpha/beta hydrolase</fullName>
    </submittedName>
</protein>
<organism evidence="1 2">
    <name type="scientific">Larkinella bovis</name>
    <dbReference type="NCBI Taxonomy" id="683041"/>
    <lineage>
        <taxon>Bacteria</taxon>
        <taxon>Pseudomonadati</taxon>
        <taxon>Bacteroidota</taxon>
        <taxon>Cytophagia</taxon>
        <taxon>Cytophagales</taxon>
        <taxon>Spirosomataceae</taxon>
        <taxon>Larkinella</taxon>
    </lineage>
</organism>
<dbReference type="PANTHER" id="PTHR48098:SF1">
    <property type="entry name" value="DIACYLGLYCEROL ACYLTRANSFERASE_MYCOLYLTRANSFERASE AG85A"/>
    <property type="match status" value="1"/>
</dbReference>
<sequence length="263" mass="30360">MERLTEQQSPVFSQADSVIQDNRFFCKTLGRDVSYSIFLPDRKVVKRDSFPVVLLLHGDGRTHRTIADDSVCRREIVKRNLAVVFPNGDRAWYIDSKTDTKSRYQSMLLELLEHVRANFPVYQTVRHTGICGWSMGGFGAVHFAETYPDQVRAVASTIALLDYPNPRLPNEQNYPVSSIFGTDTTDWARFNCLNNAPVLRNKPILLIAGRQGFDYRMNQNFHHRLNQLKIGHTYFELEGNHDFQMVRQSVPVMLDFFQKELGK</sequence>
<dbReference type="GO" id="GO:0016787">
    <property type="term" value="F:hydrolase activity"/>
    <property type="evidence" value="ECO:0007669"/>
    <property type="project" value="UniProtKB-KW"/>
</dbReference>
<dbReference type="InterPro" id="IPR050583">
    <property type="entry name" value="Mycobacterial_A85_antigen"/>
</dbReference>
<dbReference type="InterPro" id="IPR029058">
    <property type="entry name" value="AB_hydrolase_fold"/>
</dbReference>
<dbReference type="PANTHER" id="PTHR48098">
    <property type="entry name" value="ENTEROCHELIN ESTERASE-RELATED"/>
    <property type="match status" value="1"/>
</dbReference>
<dbReference type="Pfam" id="PF00756">
    <property type="entry name" value="Esterase"/>
    <property type="match status" value="1"/>
</dbReference>